<keyword evidence="1" id="KW-0472">Membrane</keyword>
<evidence type="ECO:0000256" key="1">
    <source>
        <dbReference type="SAM" id="Phobius"/>
    </source>
</evidence>
<accession>A0AAC9QVX4</accession>
<feature type="transmembrane region" description="Helical" evidence="1">
    <location>
        <begin position="69"/>
        <end position="90"/>
    </location>
</feature>
<dbReference type="AlphaFoldDB" id="A0AAC9QVX4"/>
<dbReference type="RefSeq" id="WP_013380229.1">
    <property type="nucleotide sequence ID" value="NZ_CP019962.1"/>
</dbReference>
<evidence type="ECO:0000313" key="2">
    <source>
        <dbReference type="EMBL" id="ARD67039.1"/>
    </source>
</evidence>
<dbReference type="EMBL" id="CP019962">
    <property type="protein sequence ID" value="ARD67039.1"/>
    <property type="molecule type" value="Genomic_DNA"/>
</dbReference>
<organism evidence="2 3">
    <name type="scientific">Eubacterium limosum</name>
    <dbReference type="NCBI Taxonomy" id="1736"/>
    <lineage>
        <taxon>Bacteria</taxon>
        <taxon>Bacillati</taxon>
        <taxon>Bacillota</taxon>
        <taxon>Clostridia</taxon>
        <taxon>Eubacteriales</taxon>
        <taxon>Eubacteriaceae</taxon>
        <taxon>Eubacterium</taxon>
    </lineage>
</organism>
<evidence type="ECO:0000313" key="3">
    <source>
        <dbReference type="Proteomes" id="UP000192391"/>
    </source>
</evidence>
<dbReference type="GeneID" id="68363084"/>
<sequence>MDPNYELVKNSQFFFGAGTVQDGIMLLARALLFLFDVIIVVRIVYLFMERSQGDENGQIMKQIVNCFKAAIIANVLGGLALISEILQYYYHINI</sequence>
<keyword evidence="1" id="KW-0812">Transmembrane</keyword>
<dbReference type="KEGG" id="elim:B2M23_16525"/>
<proteinExistence type="predicted"/>
<keyword evidence="1" id="KW-1133">Transmembrane helix</keyword>
<feature type="transmembrane region" description="Helical" evidence="1">
    <location>
        <begin position="24"/>
        <end position="48"/>
    </location>
</feature>
<reference evidence="3" key="1">
    <citation type="journal article" date="2017" name="Sci. Rep.">
        <title>Determination of the Genome and Primary Transcriptome of Syngas Fermenting Eubacterium limosum ATCC 8486.</title>
        <authorList>
            <person name="Song Y."/>
            <person name="Shin J."/>
            <person name="Jeong Y."/>
            <person name="Jin S."/>
            <person name="Lee J.K."/>
            <person name="Kim D.R."/>
            <person name="Kim S.C."/>
            <person name="Cho S."/>
            <person name="Cho B.K."/>
        </authorList>
    </citation>
    <scope>NUCLEOTIDE SEQUENCE [LARGE SCALE GENOMIC DNA]</scope>
    <source>
        <strain evidence="3">ATCC 8486</strain>
    </source>
</reference>
<dbReference type="Proteomes" id="UP000192391">
    <property type="component" value="Chromosome"/>
</dbReference>
<name>A0AAC9QVX4_EUBLI</name>
<gene>
    <name evidence="2" type="ORF">B2M23_16525</name>
</gene>
<protein>
    <submittedName>
        <fullName evidence="2">Uncharacterized protein</fullName>
    </submittedName>
</protein>